<comment type="subcellular location">
    <subcellularLocation>
        <location evidence="1">Endoplasmic reticulum membrane</location>
        <topology evidence="1">Single-pass membrane protein</topology>
    </subcellularLocation>
</comment>
<evidence type="ECO:0000313" key="12">
    <source>
        <dbReference type="Proteomes" id="UP001497497"/>
    </source>
</evidence>
<dbReference type="GO" id="GO:0005789">
    <property type="term" value="C:endoplasmic reticulum membrane"/>
    <property type="evidence" value="ECO:0007669"/>
    <property type="project" value="UniProtKB-SubCell"/>
</dbReference>
<evidence type="ECO:0000256" key="8">
    <source>
        <dbReference type="PIRSR" id="PIRSR601580-3"/>
    </source>
</evidence>
<dbReference type="AlphaFoldDB" id="A0AAV2IGR5"/>
<dbReference type="PROSITE" id="PS00803">
    <property type="entry name" value="CALRETICULIN_1"/>
    <property type="match status" value="1"/>
</dbReference>
<dbReference type="SUPFAM" id="SSF49899">
    <property type="entry name" value="Concanavalin A-like lectins/glucanases"/>
    <property type="match status" value="1"/>
</dbReference>
<dbReference type="PRINTS" id="PR00626">
    <property type="entry name" value="CALRETICULIN"/>
</dbReference>
<reference evidence="11 12" key="1">
    <citation type="submission" date="2024-04" db="EMBL/GenBank/DDBJ databases">
        <authorList>
            <consortium name="Genoscope - CEA"/>
            <person name="William W."/>
        </authorList>
    </citation>
    <scope>NUCLEOTIDE SEQUENCE [LARGE SCALE GENOMIC DNA]</scope>
</reference>
<keyword evidence="5 9" id="KW-1133">Transmembrane helix</keyword>
<dbReference type="InterPro" id="IPR009033">
    <property type="entry name" value="Calreticulin/calnexin_P_dom_sf"/>
</dbReference>
<accession>A0AAV2IGR5</accession>
<dbReference type="GO" id="GO:0006457">
    <property type="term" value="P:protein folding"/>
    <property type="evidence" value="ECO:0007669"/>
    <property type="project" value="InterPro"/>
</dbReference>
<dbReference type="GO" id="GO:0005509">
    <property type="term" value="F:calcium ion binding"/>
    <property type="evidence" value="ECO:0007669"/>
    <property type="project" value="InterPro"/>
</dbReference>
<organism evidence="11 12">
    <name type="scientific">Lymnaea stagnalis</name>
    <name type="common">Great pond snail</name>
    <name type="synonym">Helix stagnalis</name>
    <dbReference type="NCBI Taxonomy" id="6523"/>
    <lineage>
        <taxon>Eukaryota</taxon>
        <taxon>Metazoa</taxon>
        <taxon>Spiralia</taxon>
        <taxon>Lophotrochozoa</taxon>
        <taxon>Mollusca</taxon>
        <taxon>Gastropoda</taxon>
        <taxon>Heterobranchia</taxon>
        <taxon>Euthyneura</taxon>
        <taxon>Panpulmonata</taxon>
        <taxon>Hygrophila</taxon>
        <taxon>Lymnaeoidea</taxon>
        <taxon>Lymnaeidae</taxon>
        <taxon>Lymnaea</taxon>
    </lineage>
</organism>
<evidence type="ECO:0000256" key="5">
    <source>
        <dbReference type="ARBA" id="ARBA00022989"/>
    </source>
</evidence>
<evidence type="ECO:0000256" key="7">
    <source>
        <dbReference type="ARBA" id="ARBA00023186"/>
    </source>
</evidence>
<sequence length="648" mass="73845">MKIWSSIILMAALLLMTSLAADFEEEDDAEDGIVEVEDEVVFEKERPVYERPVPSGATYFLEPFDTRAEFLKRWVQSQAKKDGAEDHLAKYDGKWAVEEARENPIIRDLGLILKTKAKHHAIAAKLDKPFDFNGKPLIVQYEVKFQNGIDCGGAYIKLLSKGEQPLNLKAFTDKTPYTIMFGPDKCGNDHKLHFIFRHKNPKTGQYEEKHAEKPTAKLENFFTDRKTHLYTLIVNPDNTYEVKVDNGLVASGDLLNNFSPPVNPPKEIEDPFDKKPADWDDRERLKKYIYHCYYWCMINLKHSFSRNSIPDADAKKPDDWDESEPATIIDEDAVRPDGWLEDEEVYTPDPTAIKPGDWYVYLYIHLLLTSPADNPKCKDAPGCGQWERPTIPNPKYKGTWRPPMIENPDYKGEWKPKTIANPDYFEDNHPYKMTPIEAIGLELWSMTDDILFDNFLVADNESVVEEFTALTWELKSIQERAAASTGSWWQAIKSSTDERPWLWAVYVVVLLLPIVFLSIWLCPKSGPVKQCKDFSEEQTIKMHLPKDQMESDDLPEDIDAHRKKFDDPSPDVIDEGDEDVANEEEESEDKKGAGDATSAEIGEETTEAGAAGDGNPPTTDEVIEGDEGDVQGSPKKSNSPRKRKTRKE</sequence>
<feature type="compositionally biased region" description="Acidic residues" evidence="10">
    <location>
        <begin position="568"/>
        <end position="587"/>
    </location>
</feature>
<keyword evidence="8" id="KW-1015">Disulfide bond</keyword>
<dbReference type="SUPFAM" id="SSF63887">
    <property type="entry name" value="P-domain of calnexin/calreticulin"/>
    <property type="match status" value="1"/>
</dbReference>
<dbReference type="Proteomes" id="UP001497497">
    <property type="component" value="Unassembled WGS sequence"/>
</dbReference>
<evidence type="ECO:0000256" key="10">
    <source>
        <dbReference type="SAM" id="MobiDB-lite"/>
    </source>
</evidence>
<dbReference type="PANTHER" id="PTHR11073">
    <property type="entry name" value="CALRETICULIN AND CALNEXIN"/>
    <property type="match status" value="1"/>
</dbReference>
<dbReference type="Gene3D" id="2.60.120.200">
    <property type="match status" value="1"/>
</dbReference>
<evidence type="ECO:0000256" key="3">
    <source>
        <dbReference type="ARBA" id="ARBA00022692"/>
    </source>
</evidence>
<keyword evidence="7 9" id="KW-0143">Chaperone</keyword>
<dbReference type="GO" id="GO:0036503">
    <property type="term" value="P:ERAD pathway"/>
    <property type="evidence" value="ECO:0007669"/>
    <property type="project" value="TreeGrafter"/>
</dbReference>
<feature type="disulfide bond" evidence="8">
    <location>
        <begin position="151"/>
        <end position="186"/>
    </location>
</feature>
<dbReference type="PROSITE" id="PS00804">
    <property type="entry name" value="CALRETICULIN_2"/>
    <property type="match status" value="1"/>
</dbReference>
<dbReference type="InterPro" id="IPR018124">
    <property type="entry name" value="Calret/calnex_CS"/>
</dbReference>
<feature type="transmembrane region" description="Helical" evidence="9">
    <location>
        <begin position="501"/>
        <end position="522"/>
    </location>
</feature>
<evidence type="ECO:0000256" key="4">
    <source>
        <dbReference type="ARBA" id="ARBA00022824"/>
    </source>
</evidence>
<comment type="caution">
    <text evidence="11">The sequence shown here is derived from an EMBL/GenBank/DDBJ whole genome shotgun (WGS) entry which is preliminary data.</text>
</comment>
<evidence type="ECO:0000256" key="9">
    <source>
        <dbReference type="RuleBase" id="RU362126"/>
    </source>
</evidence>
<keyword evidence="9" id="KW-0732">Signal</keyword>
<dbReference type="EMBL" id="CAXITT010000695">
    <property type="protein sequence ID" value="CAL1545287.1"/>
    <property type="molecule type" value="Genomic_DNA"/>
</dbReference>
<dbReference type="PANTHER" id="PTHR11073:SF1">
    <property type="entry name" value="CALNEXIN 14D-RELATED"/>
    <property type="match status" value="1"/>
</dbReference>
<name>A0AAV2IGR5_LYMST</name>
<keyword evidence="4 9" id="KW-0256">Endoplasmic reticulum</keyword>
<dbReference type="Gene3D" id="2.10.250.10">
    <property type="entry name" value="Calreticulin/calnexin, P domain"/>
    <property type="match status" value="1"/>
</dbReference>
<gene>
    <name evidence="11" type="ORF">GSLYS_00018770001</name>
</gene>
<keyword evidence="3 9" id="KW-0812">Transmembrane</keyword>
<keyword evidence="12" id="KW-1185">Reference proteome</keyword>
<dbReference type="InterPro" id="IPR013320">
    <property type="entry name" value="ConA-like_dom_sf"/>
</dbReference>
<proteinExistence type="inferred from homology"/>
<feature type="region of interest" description="Disordered" evidence="10">
    <location>
        <begin position="559"/>
        <end position="648"/>
    </location>
</feature>
<feature type="chain" id="PRO_5043089946" description="Calnexin" evidence="9">
    <location>
        <begin position="21"/>
        <end position="648"/>
    </location>
</feature>
<evidence type="ECO:0000256" key="6">
    <source>
        <dbReference type="ARBA" id="ARBA00023136"/>
    </source>
</evidence>
<evidence type="ECO:0008006" key="13">
    <source>
        <dbReference type="Google" id="ProtNLM"/>
    </source>
</evidence>
<dbReference type="InterPro" id="IPR001580">
    <property type="entry name" value="Calret/calnex"/>
</dbReference>
<dbReference type="Pfam" id="PF00262">
    <property type="entry name" value="Calreticulin"/>
    <property type="match status" value="2"/>
</dbReference>
<feature type="signal peptide" evidence="9">
    <location>
        <begin position="1"/>
        <end position="20"/>
    </location>
</feature>
<evidence type="ECO:0000256" key="1">
    <source>
        <dbReference type="ARBA" id="ARBA00004389"/>
    </source>
</evidence>
<protein>
    <recommendedName>
        <fullName evidence="13">Calnexin</fullName>
    </recommendedName>
</protein>
<evidence type="ECO:0000313" key="11">
    <source>
        <dbReference type="EMBL" id="CAL1545287.1"/>
    </source>
</evidence>
<comment type="similarity">
    <text evidence="2 9">Belongs to the calreticulin family.</text>
</comment>
<evidence type="ECO:0000256" key="2">
    <source>
        <dbReference type="ARBA" id="ARBA00010983"/>
    </source>
</evidence>
<dbReference type="FunFam" id="2.60.120.200:FF:000011">
    <property type="entry name" value="Probable calnexin"/>
    <property type="match status" value="1"/>
</dbReference>
<feature type="compositionally biased region" description="Basic residues" evidence="10">
    <location>
        <begin position="638"/>
        <end position="648"/>
    </location>
</feature>
<dbReference type="PROSITE" id="PS00805">
    <property type="entry name" value="CALRETICULIN_REPEAT"/>
    <property type="match status" value="1"/>
</dbReference>
<keyword evidence="6 9" id="KW-0472">Membrane</keyword>
<dbReference type="GO" id="GO:0051082">
    <property type="term" value="F:unfolded protein binding"/>
    <property type="evidence" value="ECO:0007669"/>
    <property type="project" value="InterPro"/>
</dbReference>